<evidence type="ECO:0000313" key="1">
    <source>
        <dbReference type="EMBL" id="OGM90965.1"/>
    </source>
</evidence>
<reference evidence="1 2" key="1">
    <citation type="journal article" date="2016" name="Nat. Commun.">
        <title>Thousands of microbial genomes shed light on interconnected biogeochemical processes in an aquifer system.</title>
        <authorList>
            <person name="Anantharaman K."/>
            <person name="Brown C.T."/>
            <person name="Hug L.A."/>
            <person name="Sharon I."/>
            <person name="Castelle C.J."/>
            <person name="Probst A.J."/>
            <person name="Thomas B.C."/>
            <person name="Singh A."/>
            <person name="Wilkins M.J."/>
            <person name="Karaoz U."/>
            <person name="Brodie E.L."/>
            <person name="Williams K.H."/>
            <person name="Hubbard S.S."/>
            <person name="Banfield J.F."/>
        </authorList>
    </citation>
    <scope>NUCLEOTIDE SEQUENCE [LARGE SCALE GENOMIC DNA]</scope>
</reference>
<dbReference type="STRING" id="1802557.A3A20_00060"/>
<protein>
    <submittedName>
        <fullName evidence="1">Uncharacterized protein</fullName>
    </submittedName>
</protein>
<accession>A0A1F8DT09</accession>
<organism evidence="1 2">
    <name type="scientific">Candidatus Wolfebacteria bacterium RIFCSPLOWO2_01_FULL_45_19</name>
    <dbReference type="NCBI Taxonomy" id="1802557"/>
    <lineage>
        <taxon>Bacteria</taxon>
        <taxon>Candidatus Wolfeibacteriota</taxon>
    </lineage>
</organism>
<sequence>MPIFSIKQLANILGVNENVLVSLDKHIAASTGKTGILEAVFEENAKTIEAVLKKLNGDKSGADYARGVLRRTVVKHERLLETHINKVPDHDVFGRMAMVALKMVKTNHGHFLRKELIKDILLKRPPPNLLKYLGYNNVEELVLREDLTECFSALRFIESDEWMHKTFDEVYGNFTPDDFEEREIELRVLGPKWHDISLKFVAKKHHNVSHLKEFGVIFLNPVMQDIPGKLLRDFALLLHYFHEIIFYSKLFHKNFSSKNFSERFKSLLRGDVNEVKEIKEGEWLIVQRYLWKENPDDPRLRMPRVNPESLHWARGERDLANYFRDTECCDLEIWGGLDWVGGLFPSEFAEDLVSFDLEDNAMALVSVMEGKEKNFTYHQREAMWTKIFAAYAGGEEKMEKMLIDNFEKGVIRF</sequence>
<evidence type="ECO:0000313" key="2">
    <source>
        <dbReference type="Proteomes" id="UP000178946"/>
    </source>
</evidence>
<name>A0A1F8DT09_9BACT</name>
<dbReference type="Proteomes" id="UP000178946">
    <property type="component" value="Unassembled WGS sequence"/>
</dbReference>
<proteinExistence type="predicted"/>
<gene>
    <name evidence="1" type="ORF">A3A20_00060</name>
</gene>
<dbReference type="AlphaFoldDB" id="A0A1F8DT09"/>
<dbReference type="EMBL" id="MGIR01000005">
    <property type="protein sequence ID" value="OGM90965.1"/>
    <property type="molecule type" value="Genomic_DNA"/>
</dbReference>
<comment type="caution">
    <text evidence="1">The sequence shown here is derived from an EMBL/GenBank/DDBJ whole genome shotgun (WGS) entry which is preliminary data.</text>
</comment>